<dbReference type="OrthoDB" id="185373at2759"/>
<name>A0A0K9P3U2_ZOSMR</name>
<dbReference type="FunFam" id="1.25.40.10:FF:000184">
    <property type="entry name" value="Pentatricopeptide repeat-containing protein, chloroplastic"/>
    <property type="match status" value="1"/>
</dbReference>
<evidence type="ECO:0000256" key="2">
    <source>
        <dbReference type="PROSITE-ProRule" id="PRU00708"/>
    </source>
</evidence>
<dbReference type="GO" id="GO:0031425">
    <property type="term" value="P:chloroplast RNA processing"/>
    <property type="evidence" value="ECO:0000318"/>
    <property type="project" value="GO_Central"/>
</dbReference>
<dbReference type="FunFam" id="1.25.40.10:FF:000427">
    <property type="entry name" value="Pentatricopeptide repeat-containing protein chloroplastic"/>
    <property type="match status" value="1"/>
</dbReference>
<dbReference type="Pfam" id="PF20431">
    <property type="entry name" value="E_motif"/>
    <property type="match status" value="1"/>
</dbReference>
<feature type="repeat" description="PPR" evidence="2">
    <location>
        <begin position="182"/>
        <end position="216"/>
    </location>
</feature>
<proteinExistence type="predicted"/>
<feature type="domain" description="DYW" evidence="3">
    <location>
        <begin position="495"/>
        <end position="588"/>
    </location>
</feature>
<dbReference type="Gene3D" id="1.25.40.10">
    <property type="entry name" value="Tetratricopeptide repeat domain"/>
    <property type="match status" value="3"/>
</dbReference>
<reference evidence="5" key="1">
    <citation type="journal article" date="2016" name="Nature">
        <title>The genome of the seagrass Zostera marina reveals angiosperm adaptation to the sea.</title>
        <authorList>
            <person name="Olsen J.L."/>
            <person name="Rouze P."/>
            <person name="Verhelst B."/>
            <person name="Lin Y.-C."/>
            <person name="Bayer T."/>
            <person name="Collen J."/>
            <person name="Dattolo E."/>
            <person name="De Paoli E."/>
            <person name="Dittami S."/>
            <person name="Maumus F."/>
            <person name="Michel G."/>
            <person name="Kersting A."/>
            <person name="Lauritano C."/>
            <person name="Lohaus R."/>
            <person name="Toepel M."/>
            <person name="Tonon T."/>
            <person name="Vanneste K."/>
            <person name="Amirebrahimi M."/>
            <person name="Brakel J."/>
            <person name="Bostroem C."/>
            <person name="Chovatia M."/>
            <person name="Grimwood J."/>
            <person name="Jenkins J.W."/>
            <person name="Jueterbock A."/>
            <person name="Mraz A."/>
            <person name="Stam W.T."/>
            <person name="Tice H."/>
            <person name="Bornberg-Bauer E."/>
            <person name="Green P.J."/>
            <person name="Pearson G.A."/>
            <person name="Procaccini G."/>
            <person name="Duarte C.M."/>
            <person name="Schmutz J."/>
            <person name="Reusch T.B.H."/>
            <person name="Van de Peer Y."/>
        </authorList>
    </citation>
    <scope>NUCLEOTIDE SEQUENCE [LARGE SCALE GENOMIC DNA]</scope>
    <source>
        <strain evidence="5">cv. Finnish</strain>
    </source>
</reference>
<dbReference type="GO" id="GO:0003723">
    <property type="term" value="F:RNA binding"/>
    <property type="evidence" value="ECO:0007669"/>
    <property type="project" value="InterPro"/>
</dbReference>
<dbReference type="Proteomes" id="UP000036987">
    <property type="component" value="Unassembled WGS sequence"/>
</dbReference>
<feature type="repeat" description="PPR" evidence="2">
    <location>
        <begin position="283"/>
        <end position="317"/>
    </location>
</feature>
<keyword evidence="5" id="KW-1185">Reference proteome</keyword>
<evidence type="ECO:0000313" key="5">
    <source>
        <dbReference type="Proteomes" id="UP000036987"/>
    </source>
</evidence>
<dbReference type="NCBIfam" id="TIGR00756">
    <property type="entry name" value="PPR"/>
    <property type="match status" value="3"/>
</dbReference>
<dbReference type="PANTHER" id="PTHR47926:SF488">
    <property type="entry name" value="DYW DOMAIN-CONTAINING PROTEIN"/>
    <property type="match status" value="1"/>
</dbReference>
<dbReference type="GO" id="GO:0009507">
    <property type="term" value="C:chloroplast"/>
    <property type="evidence" value="ECO:0000318"/>
    <property type="project" value="GO_Central"/>
</dbReference>
<dbReference type="PROSITE" id="PS51375">
    <property type="entry name" value="PPR"/>
    <property type="match status" value="3"/>
</dbReference>
<dbReference type="InterPro" id="IPR032867">
    <property type="entry name" value="DYW_dom"/>
</dbReference>
<feature type="repeat" description="PPR" evidence="2">
    <location>
        <begin position="252"/>
        <end position="282"/>
    </location>
</feature>
<comment type="caution">
    <text evidence="4">The sequence shown here is derived from an EMBL/GenBank/DDBJ whole genome shotgun (WGS) entry which is preliminary data.</text>
</comment>
<dbReference type="SUPFAM" id="SSF48452">
    <property type="entry name" value="TPR-like"/>
    <property type="match status" value="1"/>
</dbReference>
<organism evidence="4 5">
    <name type="scientific">Zostera marina</name>
    <name type="common">Eelgrass</name>
    <dbReference type="NCBI Taxonomy" id="29655"/>
    <lineage>
        <taxon>Eukaryota</taxon>
        <taxon>Viridiplantae</taxon>
        <taxon>Streptophyta</taxon>
        <taxon>Embryophyta</taxon>
        <taxon>Tracheophyta</taxon>
        <taxon>Spermatophyta</taxon>
        <taxon>Magnoliopsida</taxon>
        <taxon>Liliopsida</taxon>
        <taxon>Zosteraceae</taxon>
        <taxon>Zostera</taxon>
    </lineage>
</organism>
<evidence type="ECO:0000256" key="1">
    <source>
        <dbReference type="ARBA" id="ARBA00022737"/>
    </source>
</evidence>
<gene>
    <name evidence="4" type="ORF">ZOSMA_3G01910</name>
</gene>
<protein>
    <submittedName>
        <fullName evidence="4">Pentatricopeptide repeat-containing protein</fullName>
    </submittedName>
</protein>
<dbReference type="OMA" id="MYTECND"/>
<keyword evidence="1" id="KW-0677">Repeat</keyword>
<dbReference type="Pfam" id="PF14432">
    <property type="entry name" value="DYW_deaminase"/>
    <property type="match status" value="1"/>
</dbReference>
<dbReference type="STRING" id="29655.A0A0K9P3U2"/>
<dbReference type="PANTHER" id="PTHR47926">
    <property type="entry name" value="PENTATRICOPEPTIDE REPEAT-CONTAINING PROTEIN"/>
    <property type="match status" value="1"/>
</dbReference>
<dbReference type="Pfam" id="PF01535">
    <property type="entry name" value="PPR"/>
    <property type="match status" value="1"/>
</dbReference>
<dbReference type="EMBL" id="LFYR01001213">
    <property type="protein sequence ID" value="KMZ63706.1"/>
    <property type="molecule type" value="Genomic_DNA"/>
</dbReference>
<dbReference type="AlphaFoldDB" id="A0A0K9P3U2"/>
<dbReference type="GO" id="GO:0009451">
    <property type="term" value="P:RNA modification"/>
    <property type="evidence" value="ECO:0000318"/>
    <property type="project" value="GO_Central"/>
</dbReference>
<dbReference type="InterPro" id="IPR046960">
    <property type="entry name" value="PPR_At4g14850-like_plant"/>
</dbReference>
<evidence type="ECO:0000259" key="3">
    <source>
        <dbReference type="Pfam" id="PF14432"/>
    </source>
</evidence>
<accession>A0A0K9P3U2</accession>
<dbReference type="InterPro" id="IPR046848">
    <property type="entry name" value="E_motif"/>
</dbReference>
<sequence length="588" mass="65543">MISSTTIQPSPLSSSSLPLSLVEKCQSNRELRQLQAFAVKTHLQFDHVTLTQLVKSAVGQSTPSSMAYAQELFDTMPEPDLVLFNTLIRGYVDIPHRGFSIFSRLLQRNLPPDSYTFSSLIKACANFKAVEEGKQAHCVAVKYGLQENEFLVPTLINMYAECGDAGAARRVFDKAESVNDGCVFAYNSMITAYSRQSRPSEAMVLFRDMQKLGLRPTYVTILSVLSSCALLGSLELGRWIHDHIKKNDLAGSIKVSTALVDMYAKCGSIEDAVKVFDEMGKRDTQAWSAMIIAYAIHGHGNTAIETFLKMKHHNIKPDAVTFLGLLYACSHTGLVEEGLRYFHTMTNVHSIVPGVKHYGCFIDLLARAGRLNEAHTFLITLPINPTPILWRTLLSACAAHGDVELGKQAFNRILQLDDKHGGDYVIFSNMLSTAGRWEEAVLVRKLMKQKGVKKVPGCSSIEVDNRVHEFFAGRPKSTELRKIVDALIGDLKLVGYVPDTSQVYHPGMEEEEKEDSLRYHSEKLAIGFGLLNTPPGKTLRVAKNLRVCTDCHLVAKLISAVFDRKIILRDVNRFHHFQNGRCSCGDFW</sequence>
<evidence type="ECO:0000313" key="4">
    <source>
        <dbReference type="EMBL" id="KMZ63706.1"/>
    </source>
</evidence>
<dbReference type="InterPro" id="IPR002885">
    <property type="entry name" value="PPR_rpt"/>
</dbReference>
<dbReference type="InterPro" id="IPR011990">
    <property type="entry name" value="TPR-like_helical_dom_sf"/>
</dbReference>
<dbReference type="GO" id="GO:0008270">
    <property type="term" value="F:zinc ion binding"/>
    <property type="evidence" value="ECO:0007669"/>
    <property type="project" value="InterPro"/>
</dbReference>
<dbReference type="Pfam" id="PF13041">
    <property type="entry name" value="PPR_2"/>
    <property type="match status" value="3"/>
</dbReference>